<dbReference type="AlphaFoldDB" id="A0A3E1P782"/>
<keyword evidence="1" id="KW-0812">Transmembrane</keyword>
<reference evidence="2 3" key="1">
    <citation type="submission" date="2018-08" db="EMBL/GenBank/DDBJ databases">
        <title>Chitinophaga sp. K20C18050901, a novel bacterium isolated from forest soil.</title>
        <authorList>
            <person name="Wang C."/>
        </authorList>
    </citation>
    <scope>NUCLEOTIDE SEQUENCE [LARGE SCALE GENOMIC DNA]</scope>
    <source>
        <strain evidence="2 3">K20C18050901</strain>
    </source>
</reference>
<keyword evidence="3" id="KW-1185">Reference proteome</keyword>
<proteinExistence type="predicted"/>
<dbReference type="EMBL" id="QTJV01000001">
    <property type="protein sequence ID" value="RFM36049.1"/>
    <property type="molecule type" value="Genomic_DNA"/>
</dbReference>
<accession>A0A3E1P782</accession>
<sequence>MVLKVKNNYYVFATGLSSAFDKVRPSFVLLKLLPFKKRKGKYYPIDLVDYLILCYFCPAYILLACSTNVHRRTIDNLIA</sequence>
<comment type="caution">
    <text evidence="2">The sequence shown here is derived from an EMBL/GenBank/DDBJ whole genome shotgun (WGS) entry which is preliminary data.</text>
</comment>
<evidence type="ECO:0000313" key="3">
    <source>
        <dbReference type="Proteomes" id="UP000261174"/>
    </source>
</evidence>
<keyword evidence="1" id="KW-0472">Membrane</keyword>
<protein>
    <submittedName>
        <fullName evidence="2">Uncharacterized protein</fullName>
    </submittedName>
</protein>
<gene>
    <name evidence="2" type="ORF">DXN04_00600</name>
</gene>
<name>A0A3E1P782_9BACT</name>
<dbReference type="Proteomes" id="UP000261174">
    <property type="component" value="Unassembled WGS sequence"/>
</dbReference>
<keyword evidence="1" id="KW-1133">Transmembrane helix</keyword>
<organism evidence="2 3">
    <name type="scientific">Chitinophaga silvisoli</name>
    <dbReference type="NCBI Taxonomy" id="2291814"/>
    <lineage>
        <taxon>Bacteria</taxon>
        <taxon>Pseudomonadati</taxon>
        <taxon>Bacteroidota</taxon>
        <taxon>Chitinophagia</taxon>
        <taxon>Chitinophagales</taxon>
        <taxon>Chitinophagaceae</taxon>
        <taxon>Chitinophaga</taxon>
    </lineage>
</organism>
<evidence type="ECO:0000256" key="1">
    <source>
        <dbReference type="SAM" id="Phobius"/>
    </source>
</evidence>
<feature type="transmembrane region" description="Helical" evidence="1">
    <location>
        <begin position="42"/>
        <end position="63"/>
    </location>
</feature>
<evidence type="ECO:0000313" key="2">
    <source>
        <dbReference type="EMBL" id="RFM36049.1"/>
    </source>
</evidence>